<dbReference type="InterPro" id="IPR011333">
    <property type="entry name" value="SKP1/BTB/POZ_sf"/>
</dbReference>
<name>A0A482VP35_ASBVE</name>
<dbReference type="InterPro" id="IPR008979">
    <property type="entry name" value="Galactose-bd-like_sf"/>
</dbReference>
<organism evidence="3 4">
    <name type="scientific">Asbolus verrucosus</name>
    <name type="common">Desert ironclad beetle</name>
    <dbReference type="NCBI Taxonomy" id="1661398"/>
    <lineage>
        <taxon>Eukaryota</taxon>
        <taxon>Metazoa</taxon>
        <taxon>Ecdysozoa</taxon>
        <taxon>Arthropoda</taxon>
        <taxon>Hexapoda</taxon>
        <taxon>Insecta</taxon>
        <taxon>Pterygota</taxon>
        <taxon>Neoptera</taxon>
        <taxon>Endopterygota</taxon>
        <taxon>Coleoptera</taxon>
        <taxon>Polyphaga</taxon>
        <taxon>Cucujiformia</taxon>
        <taxon>Tenebrionidae</taxon>
        <taxon>Pimeliinae</taxon>
        <taxon>Asbolus</taxon>
    </lineage>
</organism>
<dbReference type="OrthoDB" id="6736236at2759"/>
<protein>
    <submittedName>
        <fullName evidence="3">BACK, BTB, and/or F5 F8 type C domain containing protein</fullName>
    </submittedName>
</protein>
<dbReference type="Gene3D" id="1.25.40.420">
    <property type="match status" value="1"/>
</dbReference>
<dbReference type="EMBL" id="QDEB01079480">
    <property type="protein sequence ID" value="RZC34490.1"/>
    <property type="molecule type" value="Genomic_DNA"/>
</dbReference>
<evidence type="ECO:0000313" key="4">
    <source>
        <dbReference type="Proteomes" id="UP000292052"/>
    </source>
</evidence>
<sequence>MVNQSEETKDVVFTNVSQLVQDISVLYLNQKFSDVTLILDGQKMCAHKIEIKINNVSTEAFKIILKYIYTGSIVVTPSKINLTLEVMGLAHQYSLKDLEATIMEKNQMILNLQNVCPILNAANLYNLDELRDACHALLDQHASEIVANDHCFNELIQVSLVKLLERDSFFVPETEIFKRVAKWCETNNDVDSLVMKCVRLSQLTVVEIVSIVWPSKLIDNEILLGAIAEVVEVKPKTSKMADKNLATPEKKAEVISGGNNSGSLATLLSGNRESGKYAYHPIGSGDQNGITIKLGVRSFINHIYMMLWDGDDRYYSYYIEVSTDQKKWKKVIDYRHHACRSLQHLYFDPEVAQYIRILGTRNTRHHNQFHLIFFEAHYKSNIPRNVNGITCPTVNVATSEKKAVVVEGSNPNNLFNNPDGQKGYTYHKIGSGSITIQLDARIYKYYIESSINKTDWDMVVDRRNEDCKSWQIIRFAEKPVVFIRITGTHNSIDTNNTYFLLQQFFHCFHFECPASDKE</sequence>
<feature type="non-terminal residue" evidence="3">
    <location>
        <position position="518"/>
    </location>
</feature>
<dbReference type="InterPro" id="IPR052407">
    <property type="entry name" value="BTB_POZ_domain_cont_9"/>
</dbReference>
<dbReference type="AlphaFoldDB" id="A0A482VP35"/>
<dbReference type="STRING" id="1661398.A0A482VP35"/>
<dbReference type="Gene3D" id="2.60.120.260">
    <property type="entry name" value="Galactose-binding domain-like"/>
    <property type="match status" value="1"/>
</dbReference>
<dbReference type="InterPro" id="IPR011705">
    <property type="entry name" value="BACK"/>
</dbReference>
<feature type="domain" description="BACK" evidence="2">
    <location>
        <begin position="116"/>
        <end position="212"/>
    </location>
</feature>
<evidence type="ECO:0000259" key="1">
    <source>
        <dbReference type="SMART" id="SM00225"/>
    </source>
</evidence>
<gene>
    <name evidence="3" type="ORF">BDFB_003008</name>
</gene>
<feature type="domain" description="BTB" evidence="1">
    <location>
        <begin position="33"/>
        <end position="142"/>
    </location>
</feature>
<dbReference type="GO" id="GO:0008344">
    <property type="term" value="P:adult locomotory behavior"/>
    <property type="evidence" value="ECO:0007669"/>
    <property type="project" value="TreeGrafter"/>
</dbReference>
<dbReference type="SUPFAM" id="SSF49785">
    <property type="entry name" value="Galactose-binding domain-like"/>
    <property type="match status" value="2"/>
</dbReference>
<dbReference type="SMART" id="SM00225">
    <property type="entry name" value="BTB"/>
    <property type="match status" value="1"/>
</dbReference>
<dbReference type="Pfam" id="PF00651">
    <property type="entry name" value="BTB"/>
    <property type="match status" value="1"/>
</dbReference>
<dbReference type="Proteomes" id="UP000292052">
    <property type="component" value="Unassembled WGS sequence"/>
</dbReference>
<dbReference type="Pfam" id="PF07707">
    <property type="entry name" value="BACK"/>
    <property type="match status" value="1"/>
</dbReference>
<dbReference type="GO" id="GO:0048512">
    <property type="term" value="P:circadian behavior"/>
    <property type="evidence" value="ECO:0007669"/>
    <property type="project" value="TreeGrafter"/>
</dbReference>
<comment type="caution">
    <text evidence="3">The sequence shown here is derived from an EMBL/GenBank/DDBJ whole genome shotgun (WGS) entry which is preliminary data.</text>
</comment>
<keyword evidence="4" id="KW-1185">Reference proteome</keyword>
<dbReference type="GO" id="GO:0050804">
    <property type="term" value="P:modulation of chemical synaptic transmission"/>
    <property type="evidence" value="ECO:0007669"/>
    <property type="project" value="TreeGrafter"/>
</dbReference>
<dbReference type="PANTHER" id="PTHR46306">
    <property type="entry name" value="BTB/POZ DOMAIN-CONTAINING PROTEIN 9"/>
    <property type="match status" value="1"/>
</dbReference>
<evidence type="ECO:0000259" key="2">
    <source>
        <dbReference type="SMART" id="SM00875"/>
    </source>
</evidence>
<dbReference type="SUPFAM" id="SSF54695">
    <property type="entry name" value="POZ domain"/>
    <property type="match status" value="1"/>
</dbReference>
<dbReference type="PANTHER" id="PTHR46306:SF1">
    <property type="entry name" value="BTB_POZ DOMAIN-CONTAINING PROTEIN 9"/>
    <property type="match status" value="1"/>
</dbReference>
<dbReference type="Pfam" id="PF00754">
    <property type="entry name" value="F5_F8_type_C"/>
    <property type="match status" value="1"/>
</dbReference>
<dbReference type="InterPro" id="IPR000210">
    <property type="entry name" value="BTB/POZ_dom"/>
</dbReference>
<dbReference type="SMART" id="SM00875">
    <property type="entry name" value="BACK"/>
    <property type="match status" value="1"/>
</dbReference>
<dbReference type="GO" id="GO:0005737">
    <property type="term" value="C:cytoplasm"/>
    <property type="evidence" value="ECO:0007669"/>
    <property type="project" value="TreeGrafter"/>
</dbReference>
<dbReference type="InterPro" id="IPR000421">
    <property type="entry name" value="FA58C"/>
</dbReference>
<evidence type="ECO:0000313" key="3">
    <source>
        <dbReference type="EMBL" id="RZC34490.1"/>
    </source>
</evidence>
<proteinExistence type="predicted"/>
<accession>A0A482VP35</accession>
<reference evidence="3 4" key="1">
    <citation type="submission" date="2017-03" db="EMBL/GenBank/DDBJ databases">
        <title>Genome of the blue death feigning beetle - Asbolus verrucosus.</title>
        <authorList>
            <person name="Rider S.D."/>
        </authorList>
    </citation>
    <scope>NUCLEOTIDE SEQUENCE [LARGE SCALE GENOMIC DNA]</scope>
    <source>
        <strain evidence="3">Butters</strain>
        <tissue evidence="3">Head and leg muscle</tissue>
    </source>
</reference>
<dbReference type="Gene3D" id="3.30.710.10">
    <property type="entry name" value="Potassium Channel Kv1.1, Chain A"/>
    <property type="match status" value="1"/>
</dbReference>